<reference evidence="2 3" key="1">
    <citation type="journal article" date="2018" name="Mol. Biol. Evol.">
        <title>Broad Genomic Sampling Reveals a Smut Pathogenic Ancestry of the Fungal Clade Ustilaginomycotina.</title>
        <authorList>
            <person name="Kijpornyongpan T."/>
            <person name="Mondo S.J."/>
            <person name="Barry K."/>
            <person name="Sandor L."/>
            <person name="Lee J."/>
            <person name="Lipzen A."/>
            <person name="Pangilinan J."/>
            <person name="LaButti K."/>
            <person name="Hainaut M."/>
            <person name="Henrissat B."/>
            <person name="Grigoriev I.V."/>
            <person name="Spatafora J.W."/>
            <person name="Aime M.C."/>
        </authorList>
    </citation>
    <scope>NUCLEOTIDE SEQUENCE [LARGE SCALE GENOMIC DNA]</scope>
    <source>
        <strain evidence="2 3">MCA 4186</strain>
    </source>
</reference>
<dbReference type="Proteomes" id="UP000245946">
    <property type="component" value="Unassembled WGS sequence"/>
</dbReference>
<dbReference type="EMBL" id="KZ819292">
    <property type="protein sequence ID" value="PWN98260.1"/>
    <property type="molecule type" value="Genomic_DNA"/>
</dbReference>
<dbReference type="GeneID" id="37267152"/>
<dbReference type="AlphaFoldDB" id="A0A316Z8Z9"/>
<evidence type="ECO:0000256" key="1">
    <source>
        <dbReference type="SAM" id="MobiDB-lite"/>
    </source>
</evidence>
<keyword evidence="3" id="KW-1185">Reference proteome</keyword>
<name>A0A316Z8Z9_9BASI</name>
<organism evidence="2 3">
    <name type="scientific">Tilletiopsis washingtonensis</name>
    <dbReference type="NCBI Taxonomy" id="58919"/>
    <lineage>
        <taxon>Eukaryota</taxon>
        <taxon>Fungi</taxon>
        <taxon>Dikarya</taxon>
        <taxon>Basidiomycota</taxon>
        <taxon>Ustilaginomycotina</taxon>
        <taxon>Exobasidiomycetes</taxon>
        <taxon>Entylomatales</taxon>
        <taxon>Entylomatales incertae sedis</taxon>
        <taxon>Tilletiopsis</taxon>
    </lineage>
</organism>
<sequence length="205" mass="22452">MRRGRSDPSLRHVDGKRAALVVERTEGLGQARGVQTRCGGIRVVRVERRPLRARTGADGGTPWRSRCLGGGGGARHAEHIGRRGPRLLGRQTCKRGVTRPGEDVRLGCRRGRGRTQRLLERMVGECASGQVGSLDLLAGRRRARADAGRSALASRHRLGAGVVLKDVHVTSTLRVTQLRLRVVAAPGDDRRCRQELRKERSDCVV</sequence>
<proteinExistence type="predicted"/>
<feature type="region of interest" description="Disordered" evidence="1">
    <location>
        <begin position="54"/>
        <end position="87"/>
    </location>
</feature>
<dbReference type="RefSeq" id="XP_025598539.1">
    <property type="nucleotide sequence ID" value="XM_025739606.1"/>
</dbReference>
<accession>A0A316Z8Z9</accession>
<gene>
    <name evidence="2" type="ORF">FA09DRAFT_23289</name>
</gene>
<evidence type="ECO:0000313" key="2">
    <source>
        <dbReference type="EMBL" id="PWN98260.1"/>
    </source>
</evidence>
<evidence type="ECO:0000313" key="3">
    <source>
        <dbReference type="Proteomes" id="UP000245946"/>
    </source>
</evidence>
<protein>
    <submittedName>
        <fullName evidence="2">Uncharacterized protein</fullName>
    </submittedName>
</protein>